<feature type="compositionally biased region" description="Low complexity" evidence="7">
    <location>
        <begin position="290"/>
        <end position="299"/>
    </location>
</feature>
<evidence type="ECO:0000256" key="5">
    <source>
        <dbReference type="ARBA" id="ARBA00022801"/>
    </source>
</evidence>
<dbReference type="GO" id="GO:0046103">
    <property type="term" value="P:inosine biosynthetic process"/>
    <property type="evidence" value="ECO:0007669"/>
    <property type="project" value="TreeGrafter"/>
</dbReference>
<dbReference type="SUPFAM" id="SSF51556">
    <property type="entry name" value="Metallo-dependent hydrolases"/>
    <property type="match status" value="1"/>
</dbReference>
<evidence type="ECO:0000256" key="7">
    <source>
        <dbReference type="SAM" id="MobiDB-lite"/>
    </source>
</evidence>
<feature type="compositionally biased region" description="Gly residues" evidence="7">
    <location>
        <begin position="300"/>
        <end position="313"/>
    </location>
</feature>
<feature type="compositionally biased region" description="Basic and acidic residues" evidence="7">
    <location>
        <begin position="439"/>
        <end position="449"/>
    </location>
</feature>
<accession>A0A2A3YGR8</accession>
<evidence type="ECO:0000313" key="10">
    <source>
        <dbReference type="Proteomes" id="UP000218598"/>
    </source>
</evidence>
<keyword evidence="10" id="KW-1185">Reference proteome</keyword>
<proteinExistence type="inferred from homology"/>
<dbReference type="InterPro" id="IPR032466">
    <property type="entry name" value="Metal_Hydrolase"/>
</dbReference>
<dbReference type="GO" id="GO:0004000">
    <property type="term" value="F:adenosine deaminase activity"/>
    <property type="evidence" value="ECO:0007669"/>
    <property type="project" value="UniProtKB-ARBA"/>
</dbReference>
<evidence type="ECO:0000256" key="1">
    <source>
        <dbReference type="ARBA" id="ARBA00001947"/>
    </source>
</evidence>
<evidence type="ECO:0000256" key="4">
    <source>
        <dbReference type="ARBA" id="ARBA00022723"/>
    </source>
</evidence>
<evidence type="ECO:0000256" key="6">
    <source>
        <dbReference type="ARBA" id="ARBA00022833"/>
    </source>
</evidence>
<evidence type="ECO:0000256" key="2">
    <source>
        <dbReference type="ARBA" id="ARBA00006676"/>
    </source>
</evidence>
<comment type="caution">
    <text evidence="9">The sequence shown here is derived from an EMBL/GenBank/DDBJ whole genome shotgun (WGS) entry which is preliminary data.</text>
</comment>
<dbReference type="GO" id="GO:0005829">
    <property type="term" value="C:cytosol"/>
    <property type="evidence" value="ECO:0007669"/>
    <property type="project" value="TreeGrafter"/>
</dbReference>
<sequence>MRLSPDLVRSLPAVALHDHLDGGLRPATVLQLCAELGIAPPPIPPARDADGGTDVPGGAEAPTAQDIAEWFHTAADSGSLPAYLSTFDRTVALMQTAPALQRIAREFVEDMVADGVVYAETRWAPHQHTAGGLTLDAAVQAVQDGLDEGVAAAEAAGSTIVVGQLLCYLRHLDPSDDLVDLAIARRDTGVLGIDLAGPEAGFPASRFAAQFSRAREAGIHVTIHAGEADGPASIADALDCGAERIGHGVRLVEDIDADPGATSSADDMAGETAGGTAGGAAGEIAGGATGDAADGAAGETAGGAAGETAGGPAGAPTSTQGSASTPTARFGPVAARVHREQICLEVCPSSNLQTGAAAELSLHAVGPLHELGFAVALSSDNRLMSRTSTSREMTLAAETFDWTLDDLEQVVLTGLDAGFAPAATRQTLRKDIVLPAFRATREQSAREQSARGQSAGEPDAREPGPRGQAAREPGARGHAARES</sequence>
<keyword evidence="6" id="KW-0862">Zinc</keyword>
<dbReference type="EC" id="3.5.4.4" evidence="3"/>
<dbReference type="EMBL" id="NRGR01000021">
    <property type="protein sequence ID" value="PCC38523.1"/>
    <property type="molecule type" value="Genomic_DNA"/>
</dbReference>
<organism evidence="9 10">
    <name type="scientific">Brachybacterium alimentarium</name>
    <dbReference type="NCBI Taxonomy" id="47845"/>
    <lineage>
        <taxon>Bacteria</taxon>
        <taxon>Bacillati</taxon>
        <taxon>Actinomycetota</taxon>
        <taxon>Actinomycetes</taxon>
        <taxon>Micrococcales</taxon>
        <taxon>Dermabacteraceae</taxon>
        <taxon>Brachybacterium</taxon>
    </lineage>
</organism>
<feature type="region of interest" description="Disordered" evidence="7">
    <location>
        <begin position="439"/>
        <end position="483"/>
    </location>
</feature>
<comment type="cofactor">
    <cofactor evidence="1">
        <name>Zn(2+)</name>
        <dbReference type="ChEBI" id="CHEBI:29105"/>
    </cofactor>
</comment>
<dbReference type="PANTHER" id="PTHR11409:SF43">
    <property type="entry name" value="ADENOSINE DEAMINASE"/>
    <property type="match status" value="1"/>
</dbReference>
<dbReference type="InterPro" id="IPR006330">
    <property type="entry name" value="Ado/ade_deaminase"/>
</dbReference>
<feature type="compositionally biased region" description="Basic and acidic residues" evidence="7">
    <location>
        <begin position="473"/>
        <end position="483"/>
    </location>
</feature>
<dbReference type="InterPro" id="IPR001365">
    <property type="entry name" value="A_deaminase_dom"/>
</dbReference>
<dbReference type="AlphaFoldDB" id="A0A2A3YGR8"/>
<dbReference type="Proteomes" id="UP000218598">
    <property type="component" value="Unassembled WGS sequence"/>
</dbReference>
<feature type="region of interest" description="Disordered" evidence="7">
    <location>
        <begin position="257"/>
        <end position="328"/>
    </location>
</feature>
<dbReference type="Pfam" id="PF00962">
    <property type="entry name" value="A_deaminase"/>
    <property type="match status" value="1"/>
</dbReference>
<comment type="similarity">
    <text evidence="2">Belongs to the metallo-dependent hydrolases superfamily. Adenosine and AMP deaminases family.</text>
</comment>
<feature type="compositionally biased region" description="Gly residues" evidence="7">
    <location>
        <begin position="272"/>
        <end position="289"/>
    </location>
</feature>
<evidence type="ECO:0000259" key="8">
    <source>
        <dbReference type="Pfam" id="PF00962"/>
    </source>
</evidence>
<evidence type="ECO:0000313" key="9">
    <source>
        <dbReference type="EMBL" id="PCC38523.1"/>
    </source>
</evidence>
<reference evidence="9 10" key="1">
    <citation type="journal article" date="2017" name="Elife">
        <title>Extensive horizontal gene transfer in cheese-associated bacteria.</title>
        <authorList>
            <person name="Bonham K.S."/>
            <person name="Wolfe B.E."/>
            <person name="Dutton R.J."/>
        </authorList>
    </citation>
    <scope>NUCLEOTIDE SEQUENCE [LARGE SCALE GENOMIC DNA]</scope>
    <source>
        <strain evidence="9 10">341_9</strain>
    </source>
</reference>
<feature type="domain" description="Adenosine deaminase" evidence="8">
    <location>
        <begin position="12"/>
        <end position="432"/>
    </location>
</feature>
<protein>
    <recommendedName>
        <fullName evidence="3">adenosine deaminase</fullName>
        <ecNumber evidence="3">3.5.4.4</ecNumber>
    </recommendedName>
</protein>
<keyword evidence="5" id="KW-0378">Hydrolase</keyword>
<evidence type="ECO:0000256" key="3">
    <source>
        <dbReference type="ARBA" id="ARBA00012784"/>
    </source>
</evidence>
<dbReference type="OrthoDB" id="9779574at2"/>
<dbReference type="GO" id="GO:0046872">
    <property type="term" value="F:metal ion binding"/>
    <property type="evidence" value="ECO:0007669"/>
    <property type="project" value="UniProtKB-KW"/>
</dbReference>
<dbReference type="GO" id="GO:0006154">
    <property type="term" value="P:adenosine catabolic process"/>
    <property type="evidence" value="ECO:0007669"/>
    <property type="project" value="TreeGrafter"/>
</dbReference>
<feature type="compositionally biased region" description="Polar residues" evidence="7">
    <location>
        <begin position="318"/>
        <end position="327"/>
    </location>
</feature>
<dbReference type="Gene3D" id="3.20.20.140">
    <property type="entry name" value="Metal-dependent hydrolases"/>
    <property type="match status" value="1"/>
</dbReference>
<dbReference type="PANTHER" id="PTHR11409">
    <property type="entry name" value="ADENOSINE DEAMINASE"/>
    <property type="match status" value="1"/>
</dbReference>
<name>A0A2A3YGR8_9MICO</name>
<dbReference type="GO" id="GO:0043103">
    <property type="term" value="P:hypoxanthine salvage"/>
    <property type="evidence" value="ECO:0007669"/>
    <property type="project" value="TreeGrafter"/>
</dbReference>
<gene>
    <name evidence="9" type="ORF">CIK66_13130</name>
</gene>
<feature type="region of interest" description="Disordered" evidence="7">
    <location>
        <begin position="41"/>
        <end position="61"/>
    </location>
</feature>
<dbReference type="RefSeq" id="WP_096197436.1">
    <property type="nucleotide sequence ID" value="NZ_NRGR01000021.1"/>
</dbReference>
<keyword evidence="4" id="KW-0479">Metal-binding</keyword>